<keyword evidence="3" id="KW-0430">Lectin</keyword>
<dbReference type="EMBL" id="LNIX01000038">
    <property type="protein sequence ID" value="OXA39553.1"/>
    <property type="molecule type" value="Genomic_DNA"/>
</dbReference>
<dbReference type="OrthoDB" id="1884773at2759"/>
<reference evidence="3 4" key="1">
    <citation type="submission" date="2015-12" db="EMBL/GenBank/DDBJ databases">
        <title>The genome of Folsomia candida.</title>
        <authorList>
            <person name="Faddeeva A."/>
            <person name="Derks M.F."/>
            <person name="Anvar Y."/>
            <person name="Smit S."/>
            <person name="Van Straalen N."/>
            <person name="Roelofs D."/>
        </authorList>
    </citation>
    <scope>NUCLEOTIDE SEQUENCE [LARGE SCALE GENOMIC DNA]</scope>
    <source>
        <strain evidence="3 4">VU population</strain>
        <tissue evidence="3">Whole body</tissue>
    </source>
</reference>
<evidence type="ECO:0000259" key="2">
    <source>
        <dbReference type="PROSITE" id="PS50927"/>
    </source>
</evidence>
<protein>
    <submittedName>
        <fullName evidence="3">Mannose-specific lectin</fullName>
    </submittedName>
</protein>
<name>A0A226D331_FOLCA</name>
<dbReference type="SMART" id="SM00108">
    <property type="entry name" value="B_lectin"/>
    <property type="match status" value="1"/>
</dbReference>
<accession>A0A226D331</accession>
<dbReference type="PROSITE" id="PS50927">
    <property type="entry name" value="BULB_LECTIN"/>
    <property type="match status" value="1"/>
</dbReference>
<sequence>MILTPLMWSCLDLFSKYYSHFWPHPFEWDPSRKKFVANPKSTKLLFYFLSMATLVCSPICSVILVAANSSAFINLTFFDVLGNILFLFVEVLTLVTELSFSFYAEELKLFGNYLKRLDAQIRSRAHSSPPTTYWDPLGIFGHILLIAYTASPWLAVAFILVLDIRLDPIFLLIKHCIPKYWKVSLLQLYYITRPGFFIPLMQICRTLCFLILSGITIGHLGLNCADHVNNTSFLVASQLRAQVEIYFRGYNVLRICATAMSRAFGGIIFSALTTVFMLTVIANYISIRMRGFIPTSIYIFFPVTGILAPTTIQFILSFLVAMNDTTNEILAKCKFHMNRTRFREELPTRAPRLLSTLSPLNKILCPVPEPLKLSQPTQKALNSNILSALKEQEKLLLRIEANLKTEIRALRNVTLESPVANITAMVPDHPAPVIVGIGNVLPGHLVSNAELIRQGYPQLEQCLIERGTTFASNYRCLIARGRLEWINSNLVIRDEDGRATWSVLTEGEGFRLTFQHDGNLVLYNQENRPFWASYTEGITARLVFQPDRNLVVYGASNNPVWASMSYVKM</sequence>
<feature type="transmembrane region" description="Helical" evidence="1">
    <location>
        <begin position="263"/>
        <end position="285"/>
    </location>
</feature>
<keyword evidence="4" id="KW-1185">Reference proteome</keyword>
<keyword evidence="1" id="KW-0472">Membrane</keyword>
<evidence type="ECO:0000313" key="3">
    <source>
        <dbReference type="EMBL" id="OXA39553.1"/>
    </source>
</evidence>
<feature type="transmembrane region" description="Helical" evidence="1">
    <location>
        <begin position="44"/>
        <end position="68"/>
    </location>
</feature>
<evidence type="ECO:0000313" key="4">
    <source>
        <dbReference type="Proteomes" id="UP000198287"/>
    </source>
</evidence>
<feature type="transmembrane region" description="Helical" evidence="1">
    <location>
        <begin position="203"/>
        <end position="222"/>
    </location>
</feature>
<keyword evidence="1" id="KW-0812">Transmembrane</keyword>
<proteinExistence type="predicted"/>
<dbReference type="SUPFAM" id="SSF51110">
    <property type="entry name" value="alpha-D-mannose-specific plant lectins"/>
    <property type="match status" value="1"/>
</dbReference>
<dbReference type="InterPro" id="IPR036426">
    <property type="entry name" value="Bulb-type_lectin_dom_sf"/>
</dbReference>
<organism evidence="3 4">
    <name type="scientific">Folsomia candida</name>
    <name type="common">Springtail</name>
    <dbReference type="NCBI Taxonomy" id="158441"/>
    <lineage>
        <taxon>Eukaryota</taxon>
        <taxon>Metazoa</taxon>
        <taxon>Ecdysozoa</taxon>
        <taxon>Arthropoda</taxon>
        <taxon>Hexapoda</taxon>
        <taxon>Collembola</taxon>
        <taxon>Entomobryomorpha</taxon>
        <taxon>Isotomoidea</taxon>
        <taxon>Isotomidae</taxon>
        <taxon>Proisotominae</taxon>
        <taxon>Folsomia</taxon>
    </lineage>
</organism>
<dbReference type="GO" id="GO:0030246">
    <property type="term" value="F:carbohydrate binding"/>
    <property type="evidence" value="ECO:0007669"/>
    <property type="project" value="UniProtKB-KW"/>
</dbReference>
<dbReference type="Proteomes" id="UP000198287">
    <property type="component" value="Unassembled WGS sequence"/>
</dbReference>
<evidence type="ECO:0000256" key="1">
    <source>
        <dbReference type="SAM" id="Phobius"/>
    </source>
</evidence>
<feature type="transmembrane region" description="Helical" evidence="1">
    <location>
        <begin position="80"/>
        <end position="104"/>
    </location>
</feature>
<dbReference type="Gene3D" id="2.90.10.10">
    <property type="entry name" value="Bulb-type lectin domain"/>
    <property type="match status" value="1"/>
</dbReference>
<feature type="transmembrane region" description="Helical" evidence="1">
    <location>
        <begin position="139"/>
        <end position="162"/>
    </location>
</feature>
<keyword evidence="1" id="KW-1133">Transmembrane helix</keyword>
<feature type="transmembrane region" description="Helical" evidence="1">
    <location>
        <begin position="297"/>
        <end position="322"/>
    </location>
</feature>
<gene>
    <name evidence="3" type="ORF">Fcan01_25780</name>
</gene>
<feature type="domain" description="Bulb-type lectin" evidence="2">
    <location>
        <begin position="488"/>
        <end position="569"/>
    </location>
</feature>
<dbReference type="AlphaFoldDB" id="A0A226D331"/>
<dbReference type="InterPro" id="IPR001480">
    <property type="entry name" value="Bulb-type_lectin_dom"/>
</dbReference>
<comment type="caution">
    <text evidence="3">The sequence shown here is derived from an EMBL/GenBank/DDBJ whole genome shotgun (WGS) entry which is preliminary data.</text>
</comment>